<proteinExistence type="predicted"/>
<feature type="compositionally biased region" description="Basic and acidic residues" evidence="1">
    <location>
        <begin position="87"/>
        <end position="96"/>
    </location>
</feature>
<dbReference type="RefSeq" id="WP_255914015.1">
    <property type="nucleotide sequence ID" value="NZ_JANFQO010000007.1"/>
</dbReference>
<feature type="region of interest" description="Disordered" evidence="1">
    <location>
        <begin position="77"/>
        <end position="96"/>
    </location>
</feature>
<sequence length="721" mass="77690">MYGSPGKGIHARSYRSGLRRLAWVVAAALGSLPAYACGPDFPHELLQDRHASVFELVEGTFDHEVARLVAQQQAALKPNENPWAGPEESRTELEQKQLGEAGYAKVEAMRQAQSDAEALALGQELSEEVRLYTAGARAFSAGESELARQHFEAVLALAPEAQRERGLWARYMLGRLDLSYAGGGAGLDDNAVKAHADAALRAFQAVRAAVVAGAADPLGLAVASYGEEAAVHLHRGDTAAAVKLYAEQAAQGSGSGRASLLFLARQLFADEAVLVKALQDPLQQQLLAAYVYTRSGELQVEEGGVMKPSPLLERYYAAVAAASGEIAGADRVAAAAYRAGRYELAGKLAARSEAALAYWVRAKLALRAGDDKAAATAYAQASRAFPAGEDWGANIDEGYMYEGLKPACRVDGERAILALGRGDYVEALRLLHTGGQYWNDAAHVAERVLSVDELKAYVDANVAEPKPAPKPVDGEWVPANPDQLLRSLLGRRLLRAGRYEEAPAYFAPDLRETAAAYAKARLEAPKLGRIERAEALFRAARLARESGMEILGTELAPDAAVYGGGYEIYAPVALAEQDKKLVGADEIQRVAASQVTPDQRFHYRYVAADLANQAADLVPARSQAFAAMLCSATGWVINRDYAAGRSYYQRYVKEGPLVPWAGNFGNDCPAPDFAGAARRLSFERMRWAKLMLRRSAPYVAAAGLLVLGAGVFFWRRRRKPA</sequence>
<keyword evidence="2" id="KW-0812">Transmembrane</keyword>
<keyword evidence="2" id="KW-1133">Transmembrane helix</keyword>
<gene>
    <name evidence="4" type="ORF">NM961_09685</name>
</gene>
<feature type="transmembrane region" description="Helical" evidence="2">
    <location>
        <begin position="695"/>
        <end position="714"/>
    </location>
</feature>
<evidence type="ECO:0000256" key="3">
    <source>
        <dbReference type="SAM" id="SignalP"/>
    </source>
</evidence>
<protein>
    <recommendedName>
        <fullName evidence="6">Tetratricopeptide repeat protein</fullName>
    </recommendedName>
</protein>
<evidence type="ECO:0000313" key="5">
    <source>
        <dbReference type="Proteomes" id="UP001165498"/>
    </source>
</evidence>
<accession>A0ABT1QRS1</accession>
<keyword evidence="3" id="KW-0732">Signal</keyword>
<name>A0ABT1QRS1_9GAMM</name>
<evidence type="ECO:0000256" key="2">
    <source>
        <dbReference type="SAM" id="Phobius"/>
    </source>
</evidence>
<keyword evidence="5" id="KW-1185">Reference proteome</keyword>
<keyword evidence="2" id="KW-0472">Membrane</keyword>
<evidence type="ECO:0000256" key="1">
    <source>
        <dbReference type="SAM" id="MobiDB-lite"/>
    </source>
</evidence>
<feature type="chain" id="PRO_5045878143" description="Tetratricopeptide repeat protein" evidence="3">
    <location>
        <begin position="37"/>
        <end position="721"/>
    </location>
</feature>
<dbReference type="EMBL" id="JANFQO010000007">
    <property type="protein sequence ID" value="MCQ4164979.1"/>
    <property type="molecule type" value="Genomic_DNA"/>
</dbReference>
<dbReference type="Proteomes" id="UP001165498">
    <property type="component" value="Unassembled WGS sequence"/>
</dbReference>
<reference evidence="4" key="1">
    <citation type="submission" date="2022-07" db="EMBL/GenBank/DDBJ databases">
        <title>Tahibacter sp., a new gammaproteobacterium isolated from the silt sample collected at pig farm.</title>
        <authorList>
            <person name="Chen H."/>
        </authorList>
    </citation>
    <scope>NUCLEOTIDE SEQUENCE</scope>
    <source>
        <strain evidence="4">P2K</strain>
    </source>
</reference>
<evidence type="ECO:0000313" key="4">
    <source>
        <dbReference type="EMBL" id="MCQ4164979.1"/>
    </source>
</evidence>
<comment type="caution">
    <text evidence="4">The sequence shown here is derived from an EMBL/GenBank/DDBJ whole genome shotgun (WGS) entry which is preliminary data.</text>
</comment>
<organism evidence="4 5">
    <name type="scientific">Tahibacter harae</name>
    <dbReference type="NCBI Taxonomy" id="2963937"/>
    <lineage>
        <taxon>Bacteria</taxon>
        <taxon>Pseudomonadati</taxon>
        <taxon>Pseudomonadota</taxon>
        <taxon>Gammaproteobacteria</taxon>
        <taxon>Lysobacterales</taxon>
        <taxon>Rhodanobacteraceae</taxon>
        <taxon>Tahibacter</taxon>
    </lineage>
</organism>
<feature type="signal peptide" evidence="3">
    <location>
        <begin position="1"/>
        <end position="36"/>
    </location>
</feature>
<evidence type="ECO:0008006" key="6">
    <source>
        <dbReference type="Google" id="ProtNLM"/>
    </source>
</evidence>